<dbReference type="Pfam" id="PF00271">
    <property type="entry name" value="Helicase_C"/>
    <property type="match status" value="1"/>
</dbReference>
<dbReference type="Gene3D" id="3.40.50.300">
    <property type="entry name" value="P-loop containing nucleotide triphosphate hydrolases"/>
    <property type="match status" value="2"/>
</dbReference>
<evidence type="ECO:0000256" key="2">
    <source>
        <dbReference type="ARBA" id="ARBA00022741"/>
    </source>
</evidence>
<dbReference type="InterPro" id="IPR027417">
    <property type="entry name" value="P-loop_NTPase"/>
</dbReference>
<gene>
    <name evidence="10" type="ORF">IWX90DRAFT_486895</name>
</gene>
<comment type="catalytic activity">
    <reaction evidence="6">
        <text>ATP + H2O = ADP + phosphate + H(+)</text>
        <dbReference type="Rhea" id="RHEA:13065"/>
        <dbReference type="ChEBI" id="CHEBI:15377"/>
        <dbReference type="ChEBI" id="CHEBI:15378"/>
        <dbReference type="ChEBI" id="CHEBI:30616"/>
        <dbReference type="ChEBI" id="CHEBI:43474"/>
        <dbReference type="ChEBI" id="CHEBI:456216"/>
        <dbReference type="EC" id="3.6.4.13"/>
    </reaction>
</comment>
<evidence type="ECO:0000259" key="8">
    <source>
        <dbReference type="PROSITE" id="PS51192"/>
    </source>
</evidence>
<protein>
    <recommendedName>
        <fullName evidence="1">RNA helicase</fullName>
        <ecNumber evidence="1">3.6.4.13</ecNumber>
    </recommendedName>
</protein>
<dbReference type="PANTHER" id="PTHR47958">
    <property type="entry name" value="ATP-DEPENDENT RNA HELICASE DBP3"/>
    <property type="match status" value="1"/>
</dbReference>
<name>A0ABR1XUT0_9PEZI</name>
<feature type="domain" description="Helicase C-terminal" evidence="9">
    <location>
        <begin position="322"/>
        <end position="483"/>
    </location>
</feature>
<dbReference type="EMBL" id="JBBWUH010000005">
    <property type="protein sequence ID" value="KAK8167054.1"/>
    <property type="molecule type" value="Genomic_DNA"/>
</dbReference>
<keyword evidence="11" id="KW-1185">Reference proteome</keyword>
<keyword evidence="5" id="KW-0067">ATP-binding</keyword>
<dbReference type="EC" id="3.6.4.13" evidence="1"/>
<evidence type="ECO:0000313" key="11">
    <source>
        <dbReference type="Proteomes" id="UP001456524"/>
    </source>
</evidence>
<sequence>MVSPPDLPPLGHQSAPQAKDEGVELSPECTNSTKKKSVEAGVSTESQAHPATAPDATPDDNTTSETPSDVYAEPPQFWKSCNLPEFLLKKLERAGISGPVAVQAELLKTLGKKRFNILVASESPADKRLGVCLSALCFAHDERKKRMKNRSWAFAKGPTVVVLCPTREHAFQTFNVLKALAHASPLKTAWAYGGHSMEPQIRQLRKRCDVLVATPGRLIEIAGCHSIAEVGLVVVNEAQTLLARTFHSQMEELWRQYLVDDNTLWAFTCNRATPALQARITSYLRDTNLITKHPSSAHNTPLAISVAESIAPHGPRKFRPFEILQHIITTLATPHSRALIFANSVAEVETLYAQLRGVAGLGLVVLLGTNTLRERDMFLRDSGRGATRAILTTDAFAEGLEFDAVRYVVQTYLPRSVAALERSEDEEVVARVESGGRAAARFGRYAWTLLYRQEDARGQVPQWPVVSCSKVLTVAPKRLWGGT</sequence>
<evidence type="ECO:0000256" key="3">
    <source>
        <dbReference type="ARBA" id="ARBA00022801"/>
    </source>
</evidence>
<feature type="region of interest" description="Disordered" evidence="7">
    <location>
        <begin position="1"/>
        <end position="73"/>
    </location>
</feature>
<evidence type="ECO:0000259" key="9">
    <source>
        <dbReference type="PROSITE" id="PS51194"/>
    </source>
</evidence>
<comment type="caution">
    <text evidence="10">The sequence shown here is derived from an EMBL/GenBank/DDBJ whole genome shotgun (WGS) entry which is preliminary data.</text>
</comment>
<evidence type="ECO:0000313" key="10">
    <source>
        <dbReference type="EMBL" id="KAK8167054.1"/>
    </source>
</evidence>
<feature type="compositionally biased region" description="Low complexity" evidence="7">
    <location>
        <begin position="50"/>
        <end position="63"/>
    </location>
</feature>
<dbReference type="SUPFAM" id="SSF52540">
    <property type="entry name" value="P-loop containing nucleoside triphosphate hydrolases"/>
    <property type="match status" value="1"/>
</dbReference>
<dbReference type="PROSITE" id="PS51194">
    <property type="entry name" value="HELICASE_CTER"/>
    <property type="match status" value="1"/>
</dbReference>
<keyword evidence="4" id="KW-0347">Helicase</keyword>
<evidence type="ECO:0000256" key="4">
    <source>
        <dbReference type="ARBA" id="ARBA00022806"/>
    </source>
</evidence>
<evidence type="ECO:0000256" key="5">
    <source>
        <dbReference type="ARBA" id="ARBA00022840"/>
    </source>
</evidence>
<keyword evidence="3 10" id="KW-0378">Hydrolase</keyword>
<dbReference type="InterPro" id="IPR014001">
    <property type="entry name" value="Helicase_ATP-bd"/>
</dbReference>
<evidence type="ECO:0000256" key="1">
    <source>
        <dbReference type="ARBA" id="ARBA00012552"/>
    </source>
</evidence>
<dbReference type="PROSITE" id="PS51192">
    <property type="entry name" value="HELICASE_ATP_BIND_1"/>
    <property type="match status" value="1"/>
</dbReference>
<keyword evidence="2" id="KW-0547">Nucleotide-binding</keyword>
<dbReference type="SMART" id="SM00487">
    <property type="entry name" value="DEXDc"/>
    <property type="match status" value="1"/>
</dbReference>
<dbReference type="InterPro" id="IPR011545">
    <property type="entry name" value="DEAD/DEAH_box_helicase_dom"/>
</dbReference>
<evidence type="ECO:0000256" key="7">
    <source>
        <dbReference type="SAM" id="MobiDB-lite"/>
    </source>
</evidence>
<organism evidence="10 11">
    <name type="scientific">Phyllosticta citrichinensis</name>
    <dbReference type="NCBI Taxonomy" id="1130410"/>
    <lineage>
        <taxon>Eukaryota</taxon>
        <taxon>Fungi</taxon>
        <taxon>Dikarya</taxon>
        <taxon>Ascomycota</taxon>
        <taxon>Pezizomycotina</taxon>
        <taxon>Dothideomycetes</taxon>
        <taxon>Dothideomycetes incertae sedis</taxon>
        <taxon>Botryosphaeriales</taxon>
        <taxon>Phyllostictaceae</taxon>
        <taxon>Phyllosticta</taxon>
    </lineage>
</organism>
<dbReference type="Proteomes" id="UP001456524">
    <property type="component" value="Unassembled WGS sequence"/>
</dbReference>
<evidence type="ECO:0000256" key="6">
    <source>
        <dbReference type="ARBA" id="ARBA00047984"/>
    </source>
</evidence>
<reference evidence="10 11" key="1">
    <citation type="journal article" date="2022" name="G3 (Bethesda)">
        <title>Enemy or ally: a genomic approach to elucidate the lifestyle of Phyllosticta citrichinaensis.</title>
        <authorList>
            <person name="Buijs V.A."/>
            <person name="Groenewald J.Z."/>
            <person name="Haridas S."/>
            <person name="LaButti K.M."/>
            <person name="Lipzen A."/>
            <person name="Martin F.M."/>
            <person name="Barry K."/>
            <person name="Grigoriev I.V."/>
            <person name="Crous P.W."/>
            <person name="Seidl M.F."/>
        </authorList>
    </citation>
    <scope>NUCLEOTIDE SEQUENCE [LARGE SCALE GENOMIC DNA]</scope>
    <source>
        <strain evidence="10 11">CBS 129764</strain>
    </source>
</reference>
<feature type="domain" description="Helicase ATP-binding" evidence="8">
    <location>
        <begin position="108"/>
        <end position="268"/>
    </location>
</feature>
<accession>A0ABR1XUT0</accession>
<dbReference type="Pfam" id="PF00270">
    <property type="entry name" value="DEAD"/>
    <property type="match status" value="1"/>
</dbReference>
<dbReference type="InterPro" id="IPR001650">
    <property type="entry name" value="Helicase_C-like"/>
</dbReference>
<proteinExistence type="predicted"/>
<dbReference type="GO" id="GO:0016787">
    <property type="term" value="F:hydrolase activity"/>
    <property type="evidence" value="ECO:0007669"/>
    <property type="project" value="UniProtKB-KW"/>
</dbReference>